<reference evidence="3 4" key="2">
    <citation type="submission" date="2019-03" db="EMBL/GenBank/DDBJ databases">
        <title>Genomic Encyclopedia of Type Strains, Phase IV (KMG-IV): sequencing the most valuable type-strain genomes for metagenomic binning, comparative biology and taxonomic classification.</title>
        <authorList>
            <person name="Goeker M."/>
        </authorList>
    </citation>
    <scope>NUCLEOTIDE SEQUENCE [LARGE SCALE GENOMIC DNA]</scope>
    <source>
        <strain evidence="3 4">DSM 103426</strain>
    </source>
</reference>
<evidence type="ECO:0000313" key="4">
    <source>
        <dbReference type="Proteomes" id="UP000294613"/>
    </source>
</evidence>
<dbReference type="Pfam" id="PF06182">
    <property type="entry name" value="ABC2_membrane_6"/>
    <property type="match status" value="1"/>
</dbReference>
<dbReference type="EMBL" id="SLZV01000002">
    <property type="protein sequence ID" value="TCS69851.1"/>
    <property type="molecule type" value="Genomic_DNA"/>
</dbReference>
<dbReference type="Proteomes" id="UP000294613">
    <property type="component" value="Unassembled WGS sequence"/>
</dbReference>
<reference evidence="2 5" key="1">
    <citation type="journal article" date="2018" name="Int. J. Syst. Evol. Microbiol.">
        <title>Draft Genome Sequence of Faecalimonas umbilicata JCM 30896T, an Acetate-Producing Bacterium Isolated from Human Feces.</title>
        <authorList>
            <person name="Sakamoto M."/>
            <person name="Ikeyama N."/>
            <person name="Yuki M."/>
            <person name="Ohkuma M."/>
        </authorList>
    </citation>
    <scope>NUCLEOTIDE SEQUENCE [LARGE SCALE GENOMIC DNA]</scope>
    <source>
        <strain evidence="2 5">EGH7</strain>
    </source>
</reference>
<evidence type="ECO:0000313" key="3">
    <source>
        <dbReference type="EMBL" id="TCS69851.1"/>
    </source>
</evidence>
<name>A0A4R3JV01_9FIRM</name>
<keyword evidence="1" id="KW-0812">Transmembrane</keyword>
<evidence type="ECO:0000256" key="1">
    <source>
        <dbReference type="SAM" id="Phobius"/>
    </source>
</evidence>
<dbReference type="EMBL" id="BHEO01000008">
    <property type="protein sequence ID" value="GBU05366.1"/>
    <property type="molecule type" value="Genomic_DNA"/>
</dbReference>
<comment type="caution">
    <text evidence="3">The sequence shown here is derived from an EMBL/GenBank/DDBJ whole genome shotgun (WGS) entry which is preliminary data.</text>
</comment>
<organism evidence="3 4">
    <name type="scientific">Faecalimonas umbilicata</name>
    <dbReference type="NCBI Taxonomy" id="1912855"/>
    <lineage>
        <taxon>Bacteria</taxon>
        <taxon>Bacillati</taxon>
        <taxon>Bacillota</taxon>
        <taxon>Clostridia</taxon>
        <taxon>Lachnospirales</taxon>
        <taxon>Lachnospiraceae</taxon>
        <taxon>Faecalimonas</taxon>
    </lineage>
</organism>
<keyword evidence="5" id="KW-1185">Reference proteome</keyword>
<feature type="transmembrane region" description="Helical" evidence="1">
    <location>
        <begin position="142"/>
        <end position="170"/>
    </location>
</feature>
<feature type="transmembrane region" description="Helical" evidence="1">
    <location>
        <begin position="203"/>
        <end position="221"/>
    </location>
</feature>
<dbReference type="AlphaFoldDB" id="A0A4R3JV01"/>
<sequence length="263" mass="29612">MKKFYYLVRMTFLEKMAYTKAVWFNTIGTLVSIFSYYFLWKIVFMGENELVGFTMGEMITYVILSKVLSSQFAGGINMQFAEWVYEGTIGTELLRPVTLFYTLFARRSGEFAYFILWKGIPVSLISFFILRGVGPAGAGEFLLFLISVLLALVILFYVEFMVGLASFYTLSMFGMAFTKTAVLSILSGGVVPLALFPEGVARVFGLLPFAGMVSVPLNIFLGKYRLEECMGYMGLQIFWCIIMGAIAHLLYHMVIRKVIVQGG</sequence>
<keyword evidence="1" id="KW-0472">Membrane</keyword>
<feature type="transmembrane region" description="Helical" evidence="1">
    <location>
        <begin position="21"/>
        <end position="40"/>
    </location>
</feature>
<feature type="transmembrane region" description="Helical" evidence="1">
    <location>
        <begin position="233"/>
        <end position="251"/>
    </location>
</feature>
<evidence type="ECO:0000313" key="2">
    <source>
        <dbReference type="EMBL" id="GBU05366.1"/>
    </source>
</evidence>
<dbReference type="PANTHER" id="PTHR36832">
    <property type="entry name" value="SLR1174 PROTEIN-RELATED"/>
    <property type="match status" value="1"/>
</dbReference>
<accession>A0A4R3JV01</accession>
<dbReference type="PANTHER" id="PTHR36832:SF1">
    <property type="entry name" value="SLR1174 PROTEIN"/>
    <property type="match status" value="1"/>
</dbReference>
<keyword evidence="1" id="KW-1133">Transmembrane helix</keyword>
<dbReference type="Proteomes" id="UP000702954">
    <property type="component" value="Unassembled WGS sequence"/>
</dbReference>
<feature type="transmembrane region" description="Helical" evidence="1">
    <location>
        <begin position="176"/>
        <end position="196"/>
    </location>
</feature>
<evidence type="ECO:0000313" key="5">
    <source>
        <dbReference type="Proteomes" id="UP000702954"/>
    </source>
</evidence>
<dbReference type="RefSeq" id="WP_116441800.1">
    <property type="nucleotide sequence ID" value="NZ_BHEO01000008.1"/>
</dbReference>
<dbReference type="InterPro" id="IPR010390">
    <property type="entry name" value="ABC-2_transporter-like"/>
</dbReference>
<gene>
    <name evidence="3" type="ORF">EDD74_10218</name>
    <name evidence="2" type="ORF">FAEUMB_19070</name>
</gene>
<protein>
    <submittedName>
        <fullName evidence="3">ABC-2 type transport system permease protein</fullName>
    </submittedName>
    <submittedName>
        <fullName evidence="2">Daunorubicin ABC transporter permease</fullName>
    </submittedName>
</protein>
<feature type="transmembrane region" description="Helical" evidence="1">
    <location>
        <begin position="111"/>
        <end position="130"/>
    </location>
</feature>
<proteinExistence type="predicted"/>